<feature type="region of interest" description="Disordered" evidence="1">
    <location>
        <begin position="122"/>
        <end position="158"/>
    </location>
</feature>
<dbReference type="AlphaFoldDB" id="A0A9N9R1J9"/>
<organism evidence="2 3">
    <name type="scientific">Diatraea saccharalis</name>
    <name type="common">sugarcane borer</name>
    <dbReference type="NCBI Taxonomy" id="40085"/>
    <lineage>
        <taxon>Eukaryota</taxon>
        <taxon>Metazoa</taxon>
        <taxon>Ecdysozoa</taxon>
        <taxon>Arthropoda</taxon>
        <taxon>Hexapoda</taxon>
        <taxon>Insecta</taxon>
        <taxon>Pterygota</taxon>
        <taxon>Neoptera</taxon>
        <taxon>Endopterygota</taxon>
        <taxon>Lepidoptera</taxon>
        <taxon>Glossata</taxon>
        <taxon>Ditrysia</taxon>
        <taxon>Pyraloidea</taxon>
        <taxon>Crambidae</taxon>
        <taxon>Crambinae</taxon>
        <taxon>Diatraea</taxon>
    </lineage>
</organism>
<sequence>MISQRVRESRRVRALKMPKNIERLYKEGKCRDCAVVVTRMDFAKILGKFTKVKIQYESCSTPKTKKTTEVPSPNSNTRLKRNENGMVLIHRNAYSQHPVKELLNNKKPKTSVSQPVTPKQTNNILKENNRLKKTPAVKDKNSNINISSSNESKKKNNNSQLKQYGIIFIDPTSNNNNEFKNKTTLNDLLPLLDKTILPNRDWSYDYLPRNAEPTNDKVYDRIAAELEDLMYNEKPSLKSAEKDQHTETKVDDFPSIMDILNDNSNDSSKPNNQNATNLESSDVEAMLLGKSDTTNKTLVSNSMDVDNADMSNLIADVAQLNAIQVATSDQDNVMKTLPIVEEIDNPHSPSILDEALQKGIEEHLPCDPSLNSENTDNKTESQNKVINNDVPTEGVNSNNTSKNLQTNSNSEEINNKPDINSQEISFPPNVSHLIFKKHVNGECVKCVTCPKNLKYNVELEGKSVEFLGAPKFITSLEDLKVLLQIVNETELEHLYVCQ</sequence>
<dbReference type="Proteomes" id="UP001153714">
    <property type="component" value="Chromosome 19"/>
</dbReference>
<reference evidence="2" key="1">
    <citation type="submission" date="2021-12" db="EMBL/GenBank/DDBJ databases">
        <authorList>
            <person name="King R."/>
        </authorList>
    </citation>
    <scope>NUCLEOTIDE SEQUENCE</scope>
</reference>
<feature type="region of interest" description="Disordered" evidence="1">
    <location>
        <begin position="258"/>
        <end position="280"/>
    </location>
</feature>
<feature type="region of interest" description="Disordered" evidence="1">
    <location>
        <begin position="60"/>
        <end position="79"/>
    </location>
</feature>
<feature type="compositionally biased region" description="Polar residues" evidence="1">
    <location>
        <begin position="382"/>
        <end position="416"/>
    </location>
</feature>
<evidence type="ECO:0000313" key="3">
    <source>
        <dbReference type="Proteomes" id="UP001153714"/>
    </source>
</evidence>
<evidence type="ECO:0000313" key="2">
    <source>
        <dbReference type="EMBL" id="CAG9788053.1"/>
    </source>
</evidence>
<dbReference type="EMBL" id="OU893350">
    <property type="protein sequence ID" value="CAG9788053.1"/>
    <property type="molecule type" value="Genomic_DNA"/>
</dbReference>
<evidence type="ECO:0000256" key="1">
    <source>
        <dbReference type="SAM" id="MobiDB-lite"/>
    </source>
</evidence>
<accession>A0A9N9R1J9</accession>
<dbReference type="OrthoDB" id="7791654at2759"/>
<proteinExistence type="predicted"/>
<gene>
    <name evidence="2" type="ORF">DIATSA_LOCUS5892</name>
</gene>
<reference evidence="2" key="2">
    <citation type="submission" date="2022-10" db="EMBL/GenBank/DDBJ databases">
        <authorList>
            <consortium name="ENA_rothamsted_submissions"/>
            <consortium name="culmorum"/>
            <person name="King R."/>
        </authorList>
    </citation>
    <scope>NUCLEOTIDE SEQUENCE</scope>
</reference>
<feature type="region of interest" description="Disordered" evidence="1">
    <location>
        <begin position="364"/>
        <end position="416"/>
    </location>
</feature>
<feature type="compositionally biased region" description="Low complexity" evidence="1">
    <location>
        <begin position="261"/>
        <end position="274"/>
    </location>
</feature>
<protein>
    <submittedName>
        <fullName evidence="2">Uncharacterized protein</fullName>
    </submittedName>
</protein>
<keyword evidence="3" id="KW-1185">Reference proteome</keyword>
<name>A0A9N9R1J9_9NEOP</name>